<comment type="caution">
    <text evidence="2">The sequence shown here is derived from an EMBL/GenBank/DDBJ whole genome shotgun (WGS) entry which is preliminary data.</text>
</comment>
<sequence>MYSPFVYAVFKVWIHRYCLDTSTIRSLIEFGFAANERADVRLYYGARSLQTMAYQDRFKNWESFGLQIIPVLSQPDDSWKGERGYVQHAFLRAKNIANPSSTGAVLCGQKQMHEVGTVCIILRGSWSQDSNKATFTRHTHANGSGPSAGVSDNGAVRDAVHAGKPPSWHFPVGGGYCSVFSGNPCFGVYDPVLRLAKSWSGACGYGRRLWPNYA</sequence>
<organism evidence="2 3">
    <name type="scientific">Eleusine coracana subsp. coracana</name>
    <dbReference type="NCBI Taxonomy" id="191504"/>
    <lineage>
        <taxon>Eukaryota</taxon>
        <taxon>Viridiplantae</taxon>
        <taxon>Streptophyta</taxon>
        <taxon>Embryophyta</taxon>
        <taxon>Tracheophyta</taxon>
        <taxon>Spermatophyta</taxon>
        <taxon>Magnoliopsida</taxon>
        <taxon>Liliopsida</taxon>
        <taxon>Poales</taxon>
        <taxon>Poaceae</taxon>
        <taxon>PACMAD clade</taxon>
        <taxon>Chloridoideae</taxon>
        <taxon>Cynodonteae</taxon>
        <taxon>Eleusininae</taxon>
        <taxon>Eleusine</taxon>
    </lineage>
</organism>
<protein>
    <recommendedName>
        <fullName evidence="1">Oxidoreductase FAD/NAD(P)-binding domain-containing protein</fullName>
    </recommendedName>
</protein>
<dbReference type="SUPFAM" id="SSF52343">
    <property type="entry name" value="Ferredoxin reductase-like, C-terminal NADP-linked domain"/>
    <property type="match status" value="1"/>
</dbReference>
<name>A0AAV5EF72_ELECO</name>
<proteinExistence type="predicted"/>
<reference evidence="2" key="1">
    <citation type="journal article" date="2018" name="DNA Res.">
        <title>Multiple hybrid de novo genome assembly of finger millet, an orphan allotetraploid crop.</title>
        <authorList>
            <person name="Hatakeyama M."/>
            <person name="Aluri S."/>
            <person name="Balachadran M.T."/>
            <person name="Sivarajan S.R."/>
            <person name="Patrignani A."/>
            <person name="Gruter S."/>
            <person name="Poveda L."/>
            <person name="Shimizu-Inatsugi R."/>
            <person name="Baeten J."/>
            <person name="Francoijs K.J."/>
            <person name="Nataraja K.N."/>
            <person name="Reddy Y.A.N."/>
            <person name="Phadnis S."/>
            <person name="Ravikumar R.L."/>
            <person name="Schlapbach R."/>
            <person name="Sreeman S.M."/>
            <person name="Shimizu K.K."/>
        </authorList>
    </citation>
    <scope>NUCLEOTIDE SEQUENCE</scope>
</reference>
<accession>A0AAV5EF72</accession>
<dbReference type="InterPro" id="IPR001433">
    <property type="entry name" value="OxRdtase_FAD/NAD-bd"/>
</dbReference>
<evidence type="ECO:0000313" key="2">
    <source>
        <dbReference type="EMBL" id="GJN21111.1"/>
    </source>
</evidence>
<dbReference type="Gene3D" id="3.40.50.80">
    <property type="entry name" value="Nucleotide-binding domain of ferredoxin-NADP reductase (FNR) module"/>
    <property type="match status" value="1"/>
</dbReference>
<dbReference type="AlphaFoldDB" id="A0AAV5EF72"/>
<gene>
    <name evidence="2" type="primary">gb08561</name>
    <name evidence="2" type="ORF">PR202_gb08561</name>
</gene>
<feature type="domain" description="Oxidoreductase FAD/NAD(P)-binding" evidence="1">
    <location>
        <begin position="25"/>
        <end position="114"/>
    </location>
</feature>
<reference evidence="2" key="2">
    <citation type="submission" date="2021-12" db="EMBL/GenBank/DDBJ databases">
        <title>Resequencing data analysis of finger millet.</title>
        <authorList>
            <person name="Hatakeyama M."/>
            <person name="Aluri S."/>
            <person name="Balachadran M.T."/>
            <person name="Sivarajan S.R."/>
            <person name="Poveda L."/>
            <person name="Shimizu-Inatsugi R."/>
            <person name="Schlapbach R."/>
            <person name="Sreeman S.M."/>
            <person name="Shimizu K.K."/>
        </authorList>
    </citation>
    <scope>NUCLEOTIDE SEQUENCE</scope>
</reference>
<dbReference type="PANTHER" id="PTHR47215">
    <property type="match status" value="1"/>
</dbReference>
<keyword evidence="3" id="KW-1185">Reference proteome</keyword>
<dbReference type="Proteomes" id="UP001054889">
    <property type="component" value="Unassembled WGS sequence"/>
</dbReference>
<evidence type="ECO:0000259" key="1">
    <source>
        <dbReference type="Pfam" id="PF00175"/>
    </source>
</evidence>
<evidence type="ECO:0000313" key="3">
    <source>
        <dbReference type="Proteomes" id="UP001054889"/>
    </source>
</evidence>
<dbReference type="GO" id="GO:0016491">
    <property type="term" value="F:oxidoreductase activity"/>
    <property type="evidence" value="ECO:0007669"/>
    <property type="project" value="InterPro"/>
</dbReference>
<dbReference type="InterPro" id="IPR039261">
    <property type="entry name" value="FNR_nucleotide-bd"/>
</dbReference>
<dbReference type="PANTHER" id="PTHR47215:SF1">
    <property type="entry name" value="F9L1.8 PROTEIN"/>
    <property type="match status" value="1"/>
</dbReference>
<dbReference type="EMBL" id="BQKI01000075">
    <property type="protein sequence ID" value="GJN21111.1"/>
    <property type="molecule type" value="Genomic_DNA"/>
</dbReference>
<dbReference type="Pfam" id="PF00175">
    <property type="entry name" value="NAD_binding_1"/>
    <property type="match status" value="1"/>
</dbReference>